<feature type="region of interest" description="Disordered" evidence="1">
    <location>
        <begin position="119"/>
        <end position="143"/>
    </location>
</feature>
<feature type="region of interest" description="Disordered" evidence="1">
    <location>
        <begin position="1"/>
        <end position="98"/>
    </location>
</feature>
<dbReference type="AlphaFoldDB" id="A0A0C9WSC4"/>
<evidence type="ECO:0000313" key="3">
    <source>
        <dbReference type="Proteomes" id="UP000054477"/>
    </source>
</evidence>
<feature type="compositionally biased region" description="Pro residues" evidence="1">
    <location>
        <begin position="48"/>
        <end position="58"/>
    </location>
</feature>
<organism evidence="2 3">
    <name type="scientific">Laccaria amethystina LaAM-08-1</name>
    <dbReference type="NCBI Taxonomy" id="1095629"/>
    <lineage>
        <taxon>Eukaryota</taxon>
        <taxon>Fungi</taxon>
        <taxon>Dikarya</taxon>
        <taxon>Basidiomycota</taxon>
        <taxon>Agaricomycotina</taxon>
        <taxon>Agaricomycetes</taxon>
        <taxon>Agaricomycetidae</taxon>
        <taxon>Agaricales</taxon>
        <taxon>Agaricineae</taxon>
        <taxon>Hydnangiaceae</taxon>
        <taxon>Laccaria</taxon>
    </lineage>
</organism>
<accession>A0A0C9WSC4</accession>
<reference evidence="3" key="2">
    <citation type="submission" date="2015-01" db="EMBL/GenBank/DDBJ databases">
        <title>Evolutionary Origins and Diversification of the Mycorrhizal Mutualists.</title>
        <authorList>
            <consortium name="DOE Joint Genome Institute"/>
            <consortium name="Mycorrhizal Genomics Consortium"/>
            <person name="Kohler A."/>
            <person name="Kuo A."/>
            <person name="Nagy L.G."/>
            <person name="Floudas D."/>
            <person name="Copeland A."/>
            <person name="Barry K.W."/>
            <person name="Cichocki N."/>
            <person name="Veneault-Fourrey C."/>
            <person name="LaButti K."/>
            <person name="Lindquist E.A."/>
            <person name="Lipzen A."/>
            <person name="Lundell T."/>
            <person name="Morin E."/>
            <person name="Murat C."/>
            <person name="Riley R."/>
            <person name="Ohm R."/>
            <person name="Sun H."/>
            <person name="Tunlid A."/>
            <person name="Henrissat B."/>
            <person name="Grigoriev I.V."/>
            <person name="Hibbett D.S."/>
            <person name="Martin F."/>
        </authorList>
    </citation>
    <scope>NUCLEOTIDE SEQUENCE [LARGE SCALE GENOMIC DNA]</scope>
    <source>
        <strain evidence="3">LaAM-08-1</strain>
    </source>
</reference>
<keyword evidence="3" id="KW-1185">Reference proteome</keyword>
<proteinExistence type="predicted"/>
<evidence type="ECO:0008006" key="4">
    <source>
        <dbReference type="Google" id="ProtNLM"/>
    </source>
</evidence>
<reference evidence="2 3" key="1">
    <citation type="submission" date="2014-04" db="EMBL/GenBank/DDBJ databases">
        <authorList>
            <consortium name="DOE Joint Genome Institute"/>
            <person name="Kuo A."/>
            <person name="Kohler A."/>
            <person name="Nagy L.G."/>
            <person name="Floudas D."/>
            <person name="Copeland A."/>
            <person name="Barry K.W."/>
            <person name="Cichocki N."/>
            <person name="Veneault-Fourrey C."/>
            <person name="LaButti K."/>
            <person name="Lindquist E.A."/>
            <person name="Lipzen A."/>
            <person name="Lundell T."/>
            <person name="Morin E."/>
            <person name="Murat C."/>
            <person name="Sun H."/>
            <person name="Tunlid A."/>
            <person name="Henrissat B."/>
            <person name="Grigoriev I.V."/>
            <person name="Hibbett D.S."/>
            <person name="Martin F."/>
            <person name="Nordberg H.P."/>
            <person name="Cantor M.N."/>
            <person name="Hua S.X."/>
        </authorList>
    </citation>
    <scope>NUCLEOTIDE SEQUENCE [LARGE SCALE GENOMIC DNA]</scope>
    <source>
        <strain evidence="2 3">LaAM-08-1</strain>
    </source>
</reference>
<dbReference type="HOGENOM" id="CLU_763054_0_0_1"/>
<feature type="region of interest" description="Disordered" evidence="1">
    <location>
        <begin position="250"/>
        <end position="283"/>
    </location>
</feature>
<dbReference type="OrthoDB" id="2994402at2759"/>
<dbReference type="STRING" id="1095629.A0A0C9WSC4"/>
<evidence type="ECO:0000313" key="2">
    <source>
        <dbReference type="EMBL" id="KIK01715.1"/>
    </source>
</evidence>
<feature type="compositionally biased region" description="Basic residues" evidence="1">
    <location>
        <begin position="128"/>
        <end position="137"/>
    </location>
</feature>
<gene>
    <name evidence="2" type="ORF">K443DRAFT_98112</name>
</gene>
<evidence type="ECO:0000256" key="1">
    <source>
        <dbReference type="SAM" id="MobiDB-lite"/>
    </source>
</evidence>
<sequence>MANLKNNKKHKRKPAEASPNAPSRKSARFTSAAASEAAELPDSDQPLYFPPSPTPVQPVEPDLAAEDLKELQDDPEANSADLYTATNSDLDDPTDTIIQPRPTLKIKLSSSTICDTSSSEVLTDSKLHSKQASRKKKGGIELDNDEEDDEIQITHHSMFSLLLLKTGRVCERRSSSLKKNLKTLSSHSVTLCTPPKVPLFNAFFTHPAPSSSAPPPHIEAPHATGYGHAQWPPPPPPYYYPPYPYHTAPPPPPTTLPASMSAPTQTLNRTSTASSHGTQPDQPKYPLLSDFFSTLLTCHPEHPALATFADIFQQHDIFGLDEILEFNEDRLQNDFGMSLGNAQFVLGRVKAEKKHIDRLSRKK</sequence>
<feature type="compositionally biased region" description="Basic residues" evidence="1">
    <location>
        <begin position="1"/>
        <end position="13"/>
    </location>
</feature>
<protein>
    <recommendedName>
        <fullName evidence="4">SAM domain-containing protein</fullName>
    </recommendedName>
</protein>
<dbReference type="EMBL" id="KN838602">
    <property type="protein sequence ID" value="KIK01715.1"/>
    <property type="molecule type" value="Genomic_DNA"/>
</dbReference>
<dbReference type="Proteomes" id="UP000054477">
    <property type="component" value="Unassembled WGS sequence"/>
</dbReference>
<name>A0A0C9WSC4_9AGAR</name>
<feature type="compositionally biased region" description="Polar residues" evidence="1">
    <location>
        <begin position="261"/>
        <end position="281"/>
    </location>
</feature>